<feature type="transmembrane region" description="Helical" evidence="9">
    <location>
        <begin position="799"/>
        <end position="820"/>
    </location>
</feature>
<evidence type="ECO:0000256" key="7">
    <source>
        <dbReference type="ARBA" id="ARBA00049119"/>
    </source>
</evidence>
<dbReference type="FunFam" id="1.20.1250.20:FF:000026">
    <property type="entry name" value="MFS quinate transporter QutD"/>
    <property type="match status" value="1"/>
</dbReference>
<dbReference type="InterPro" id="IPR050360">
    <property type="entry name" value="MFS_Sugar_Transporters"/>
</dbReference>
<evidence type="ECO:0000259" key="10">
    <source>
        <dbReference type="PROSITE" id="PS50850"/>
    </source>
</evidence>
<feature type="compositionally biased region" description="Polar residues" evidence="8">
    <location>
        <begin position="281"/>
        <end position="298"/>
    </location>
</feature>
<keyword evidence="6 9" id="KW-0472">Membrane</keyword>
<dbReference type="Pfam" id="PF00083">
    <property type="entry name" value="Sugar_tr"/>
    <property type="match status" value="1"/>
</dbReference>
<keyword evidence="4 9" id="KW-0812">Transmembrane</keyword>
<comment type="caution">
    <text evidence="11">The sequence shown here is derived from an EMBL/GenBank/DDBJ whole genome shotgun (WGS) entry which is preliminary data.</text>
</comment>
<gene>
    <name evidence="11" type="ORF">A4X06_0g974</name>
</gene>
<reference evidence="11" key="1">
    <citation type="submission" date="2016-04" db="EMBL/GenBank/DDBJ databases">
        <authorList>
            <person name="Nguyen H.D."/>
            <person name="Samba Siva P."/>
            <person name="Cullis J."/>
            <person name="Levesque C.A."/>
            <person name="Hambleton S."/>
        </authorList>
    </citation>
    <scope>NUCLEOTIDE SEQUENCE</scope>
    <source>
        <strain evidence="11">DAOMC 236426</strain>
    </source>
</reference>
<feature type="transmembrane region" description="Helical" evidence="9">
    <location>
        <begin position="494"/>
        <end position="512"/>
    </location>
</feature>
<dbReference type="InterPro" id="IPR005828">
    <property type="entry name" value="MFS_sugar_transport-like"/>
</dbReference>
<feature type="compositionally biased region" description="Basic and acidic residues" evidence="8">
    <location>
        <begin position="235"/>
        <end position="244"/>
    </location>
</feature>
<sequence length="862" mass="94326">MNPREDLVREALGDATLLIPYILGEDLASLPAEFTSAPVLERKRWLGNPSAADSAAGSSLTSQLYAPAGSSQDDLDSKTEAALHDFRLFAERAVFPARHEANSSSSSGGTRSQRIVSPLLTQRPRFRRPQPDVLLSAVPLPLDEDAAATGQKTGRNALTLLLLYEPNHQPSTPTFTFLNLLPFPLQSLPGVWNEDVQAPTASQGHSPSDNAPAQEYHNDGDDFWSGVDSDSSSTRSKDAPQHVEEADEDERYWAQYNDVQETGDGDNEQGSMGGREVSGGVSWTPSHRQQDHYQSQMMADSKYIDQPNGKENGEIASTASAEPRNSEAEKISALDEEGLKHAYGQTGLAGLIEDRLVLGMAALAALGGLLFGYDQGVISVTLVMQQFTGRFPRIDPAQDNAAGFWKGLLTAMIELGAILGAASAGYIADRYSRRNAIRTGVAWFTVGSALQTGAVGYGMLVVGRLIGGVGIGMLSMTAPLYMSEISPPNVRGMLLGLEELMIVFGICVAYGITYGTRYMRGTEWAWRFPFLLQIVPGLLLAAGVTLLPYSPRWLASRGRDKECLDVLIRLRRRPADDAAVQAEFLEIRSEALLQRERKQERHPTLIDGKGSSNFLLELHGWADTLKPGCRRRTIVGVGLMFFQQFVGINALIYYSPQIFEQLGLSYNSRLTMGWVANLCQLLGVILSFPLVDRVGRKPLLAFGSIGMTICLLIVAILTAKFSSDWASHRGEGWTAVAFVFCYMVIFGMSWGPVPWTMPAEIFPSSLRAKGVALSTVSNWFNNFIIGLITPPLIQSTGYGAFVFFAVFSFLSLFFTIFVVPETRGVTLEQMDNLFGDSTGKLDEARIRQIELDLARRAPVYQD</sequence>
<feature type="compositionally biased region" description="Polar residues" evidence="8">
    <location>
        <begin position="199"/>
        <end position="211"/>
    </location>
</feature>
<protein>
    <recommendedName>
        <fullName evidence="10">Major facilitator superfamily (MFS) profile domain-containing protein</fullName>
    </recommendedName>
</protein>
<dbReference type="AlphaFoldDB" id="A0A8X7SZP5"/>
<comment type="similarity">
    <text evidence="2">Belongs to the major facilitator superfamily. Sugar transporter (TC 2.A.1.1) family.</text>
</comment>
<feature type="transmembrane region" description="Helical" evidence="9">
    <location>
        <begin position="440"/>
        <end position="459"/>
    </location>
</feature>
<evidence type="ECO:0000256" key="1">
    <source>
        <dbReference type="ARBA" id="ARBA00004141"/>
    </source>
</evidence>
<feature type="transmembrane region" description="Helical" evidence="9">
    <location>
        <begin position="356"/>
        <end position="384"/>
    </location>
</feature>
<feature type="transmembrane region" description="Helical" evidence="9">
    <location>
        <begin position="404"/>
        <end position="428"/>
    </location>
</feature>
<comment type="catalytic activity">
    <reaction evidence="7">
        <text>myo-inositol(out) + H(+)(out) = myo-inositol(in) + H(+)(in)</text>
        <dbReference type="Rhea" id="RHEA:60364"/>
        <dbReference type="ChEBI" id="CHEBI:15378"/>
        <dbReference type="ChEBI" id="CHEBI:17268"/>
    </reaction>
</comment>
<feature type="compositionally biased region" description="Low complexity" evidence="8">
    <location>
        <begin position="223"/>
        <end position="234"/>
    </location>
</feature>
<evidence type="ECO:0000313" key="12">
    <source>
        <dbReference type="Proteomes" id="UP000077684"/>
    </source>
</evidence>
<feature type="transmembrane region" description="Helical" evidence="9">
    <location>
        <begin position="699"/>
        <end position="721"/>
    </location>
</feature>
<dbReference type="Proteomes" id="UP000077684">
    <property type="component" value="Unassembled WGS sequence"/>
</dbReference>
<organism evidence="11 12">
    <name type="scientific">Tilletia controversa</name>
    <name type="common">dwarf bunt fungus</name>
    <dbReference type="NCBI Taxonomy" id="13291"/>
    <lineage>
        <taxon>Eukaryota</taxon>
        <taxon>Fungi</taxon>
        <taxon>Dikarya</taxon>
        <taxon>Basidiomycota</taxon>
        <taxon>Ustilaginomycotina</taxon>
        <taxon>Exobasidiomycetes</taxon>
        <taxon>Tilletiales</taxon>
        <taxon>Tilletiaceae</taxon>
        <taxon>Tilletia</taxon>
    </lineage>
</organism>
<evidence type="ECO:0000256" key="6">
    <source>
        <dbReference type="ARBA" id="ARBA00023136"/>
    </source>
</evidence>
<feature type="transmembrane region" description="Helical" evidence="9">
    <location>
        <begin position="674"/>
        <end position="692"/>
    </location>
</feature>
<dbReference type="InterPro" id="IPR005829">
    <property type="entry name" value="Sugar_transporter_CS"/>
</dbReference>
<feature type="transmembrane region" description="Helical" evidence="9">
    <location>
        <begin position="465"/>
        <end position="482"/>
    </location>
</feature>
<accession>A0A8X7SZP5</accession>
<dbReference type="PROSITE" id="PS00216">
    <property type="entry name" value="SUGAR_TRANSPORT_1"/>
    <property type="match status" value="1"/>
</dbReference>
<dbReference type="InterPro" id="IPR020846">
    <property type="entry name" value="MFS_dom"/>
</dbReference>
<evidence type="ECO:0000256" key="2">
    <source>
        <dbReference type="ARBA" id="ARBA00010992"/>
    </source>
</evidence>
<feature type="region of interest" description="Disordered" evidence="8">
    <location>
        <begin position="99"/>
        <end position="127"/>
    </location>
</feature>
<dbReference type="PROSITE" id="PS00217">
    <property type="entry name" value="SUGAR_TRANSPORT_2"/>
    <property type="match status" value="1"/>
</dbReference>
<dbReference type="PANTHER" id="PTHR48022:SF14">
    <property type="entry name" value="MAJOR FACILITATOR SUPERFAMILY (MFS) PROFILE DOMAIN-CONTAINING PROTEIN-RELATED"/>
    <property type="match status" value="1"/>
</dbReference>
<proteinExistence type="inferred from homology"/>
<dbReference type="PROSITE" id="PS50850">
    <property type="entry name" value="MFS"/>
    <property type="match status" value="1"/>
</dbReference>
<evidence type="ECO:0000256" key="5">
    <source>
        <dbReference type="ARBA" id="ARBA00022989"/>
    </source>
</evidence>
<evidence type="ECO:0000256" key="8">
    <source>
        <dbReference type="SAM" id="MobiDB-lite"/>
    </source>
</evidence>
<evidence type="ECO:0000256" key="9">
    <source>
        <dbReference type="SAM" id="Phobius"/>
    </source>
</evidence>
<dbReference type="Gene3D" id="1.20.1250.20">
    <property type="entry name" value="MFS general substrate transporter like domains"/>
    <property type="match status" value="1"/>
</dbReference>
<evidence type="ECO:0000256" key="4">
    <source>
        <dbReference type="ARBA" id="ARBA00022692"/>
    </source>
</evidence>
<keyword evidence="12" id="KW-1185">Reference proteome</keyword>
<keyword evidence="3" id="KW-0813">Transport</keyword>
<evidence type="ECO:0000256" key="3">
    <source>
        <dbReference type="ARBA" id="ARBA00022448"/>
    </source>
</evidence>
<reference evidence="11" key="2">
    <citation type="journal article" date="2019" name="IMA Fungus">
        <title>Genome sequencing and comparison of five Tilletia species to identify candidate genes for the detection of regulated species infecting wheat.</title>
        <authorList>
            <person name="Nguyen H.D.T."/>
            <person name="Sultana T."/>
            <person name="Kesanakurti P."/>
            <person name="Hambleton S."/>
        </authorList>
    </citation>
    <scope>NUCLEOTIDE SEQUENCE</scope>
    <source>
        <strain evidence="11">DAOMC 236426</strain>
    </source>
</reference>
<evidence type="ECO:0000313" key="11">
    <source>
        <dbReference type="EMBL" id="KAE8254271.1"/>
    </source>
</evidence>
<feature type="transmembrane region" description="Helical" evidence="9">
    <location>
        <begin position="634"/>
        <end position="654"/>
    </location>
</feature>
<feature type="transmembrane region" description="Helical" evidence="9">
    <location>
        <begin position="771"/>
        <end position="793"/>
    </location>
</feature>
<dbReference type="NCBIfam" id="TIGR00879">
    <property type="entry name" value="SP"/>
    <property type="match status" value="1"/>
</dbReference>
<feature type="transmembrane region" description="Helical" evidence="9">
    <location>
        <begin position="733"/>
        <end position="750"/>
    </location>
</feature>
<feature type="region of interest" description="Disordered" evidence="8">
    <location>
        <begin position="197"/>
        <end position="326"/>
    </location>
</feature>
<feature type="transmembrane region" description="Helical" evidence="9">
    <location>
        <begin position="524"/>
        <end position="549"/>
    </location>
</feature>
<dbReference type="SUPFAM" id="SSF103473">
    <property type="entry name" value="MFS general substrate transporter"/>
    <property type="match status" value="1"/>
</dbReference>
<comment type="subcellular location">
    <subcellularLocation>
        <location evidence="1">Membrane</location>
        <topology evidence="1">Multi-pass membrane protein</topology>
    </subcellularLocation>
</comment>
<dbReference type="EMBL" id="LWDE02000058">
    <property type="protein sequence ID" value="KAE8254271.1"/>
    <property type="molecule type" value="Genomic_DNA"/>
</dbReference>
<dbReference type="PANTHER" id="PTHR48022">
    <property type="entry name" value="PLASTIDIC GLUCOSE TRANSPORTER 4"/>
    <property type="match status" value="1"/>
</dbReference>
<dbReference type="GO" id="GO:0016020">
    <property type="term" value="C:membrane"/>
    <property type="evidence" value="ECO:0007669"/>
    <property type="project" value="UniProtKB-SubCell"/>
</dbReference>
<feature type="domain" description="Major facilitator superfamily (MFS) profile" evidence="10">
    <location>
        <begin position="360"/>
        <end position="823"/>
    </location>
</feature>
<dbReference type="InterPro" id="IPR036259">
    <property type="entry name" value="MFS_trans_sf"/>
</dbReference>
<dbReference type="PRINTS" id="PR00171">
    <property type="entry name" value="SUGRTRNSPORT"/>
</dbReference>
<dbReference type="GO" id="GO:0005351">
    <property type="term" value="F:carbohydrate:proton symporter activity"/>
    <property type="evidence" value="ECO:0007669"/>
    <property type="project" value="TreeGrafter"/>
</dbReference>
<dbReference type="InterPro" id="IPR003663">
    <property type="entry name" value="Sugar/inositol_transpt"/>
</dbReference>
<name>A0A8X7SZP5_9BASI</name>
<keyword evidence="5 9" id="KW-1133">Transmembrane helix</keyword>